<protein>
    <recommendedName>
        <fullName evidence="1">F-box domain-containing protein</fullName>
    </recommendedName>
</protein>
<dbReference type="PROSITE" id="PS50181">
    <property type="entry name" value="FBOX"/>
    <property type="match status" value="1"/>
</dbReference>
<dbReference type="InterPro" id="IPR017451">
    <property type="entry name" value="F-box-assoc_interact_dom"/>
</dbReference>
<sequence>MAAPSSLRRLPQDIIADILSRLPAETLLDLRRVCKSWSSLILAPSFATKHLHLRLLGSGPHQNLRLLHLPCVPHDRLLPASSADFCSVLCSDPLSGSFTRHAKFAIPFDEHAFSFKVVGSVDGLVCVWLLHRKSKLWTVQSMYLWNPAMRKLRDLGKRDVVEHVAGMSGYRIHGFGHDRKGSIYRVVRITYGRTRKREKKSSMEAVQVEVCTVGRDSWRMLEPHRISCFAGDDSRACINGALHWPASVTEDAPYSSILSFEVGSQKFGELPMPKEYLNEFKLHEEMQVSIAALKESLATLVCCPGAGNVGSEINVWVMKQYGVADSWTKQYTAVMQQTIERVLGSTWNGEILIHRSDHKVMCCDLKNDMLLKDTGVTGFPDRFDVVDYSESLVWPDEGNADG</sequence>
<feature type="domain" description="F-box" evidence="1">
    <location>
        <begin position="4"/>
        <end position="51"/>
    </location>
</feature>
<dbReference type="SUPFAM" id="SSF81383">
    <property type="entry name" value="F-box domain"/>
    <property type="match status" value="1"/>
</dbReference>
<proteinExistence type="predicted"/>
<dbReference type="EMBL" id="JBJKBG010000011">
    <property type="protein sequence ID" value="KAL3715431.1"/>
    <property type="molecule type" value="Genomic_DNA"/>
</dbReference>
<dbReference type="Pfam" id="PF00646">
    <property type="entry name" value="F-box"/>
    <property type="match status" value="1"/>
</dbReference>
<dbReference type="NCBIfam" id="TIGR01640">
    <property type="entry name" value="F_box_assoc_1"/>
    <property type="match status" value="1"/>
</dbReference>
<dbReference type="CDD" id="cd22157">
    <property type="entry name" value="F-box_AtFBW1-like"/>
    <property type="match status" value="1"/>
</dbReference>
<dbReference type="InterPro" id="IPR050796">
    <property type="entry name" value="SCF_F-box_component"/>
</dbReference>
<dbReference type="SMART" id="SM00256">
    <property type="entry name" value="FBOX"/>
    <property type="match status" value="1"/>
</dbReference>
<evidence type="ECO:0000313" key="3">
    <source>
        <dbReference type="Proteomes" id="UP001634007"/>
    </source>
</evidence>
<dbReference type="Proteomes" id="UP001634007">
    <property type="component" value="Unassembled WGS sequence"/>
</dbReference>
<name>A0ABD3IN37_EUCGL</name>
<dbReference type="PANTHER" id="PTHR31672">
    <property type="entry name" value="BNACNNG10540D PROTEIN"/>
    <property type="match status" value="1"/>
</dbReference>
<dbReference type="PANTHER" id="PTHR31672:SF13">
    <property type="entry name" value="F-BOX PROTEIN CPR30-LIKE"/>
    <property type="match status" value="1"/>
</dbReference>
<dbReference type="Pfam" id="PF07734">
    <property type="entry name" value="FBA_1"/>
    <property type="match status" value="1"/>
</dbReference>
<gene>
    <name evidence="2" type="ORF">ACJRO7_007205</name>
</gene>
<dbReference type="AlphaFoldDB" id="A0ABD3IN37"/>
<keyword evidence="3" id="KW-1185">Reference proteome</keyword>
<reference evidence="2 3" key="1">
    <citation type="submission" date="2024-11" db="EMBL/GenBank/DDBJ databases">
        <title>Chromosome-level genome assembly of Eucalyptus globulus Labill. provides insights into its genome evolution.</title>
        <authorList>
            <person name="Li X."/>
        </authorList>
    </citation>
    <scope>NUCLEOTIDE SEQUENCE [LARGE SCALE GENOMIC DNA]</scope>
    <source>
        <strain evidence="2">CL2024</strain>
        <tissue evidence="2">Fresh tender leaves</tissue>
    </source>
</reference>
<dbReference type="InterPro" id="IPR006527">
    <property type="entry name" value="F-box-assoc_dom_typ1"/>
</dbReference>
<organism evidence="2 3">
    <name type="scientific">Eucalyptus globulus</name>
    <name type="common">Tasmanian blue gum</name>
    <dbReference type="NCBI Taxonomy" id="34317"/>
    <lineage>
        <taxon>Eukaryota</taxon>
        <taxon>Viridiplantae</taxon>
        <taxon>Streptophyta</taxon>
        <taxon>Embryophyta</taxon>
        <taxon>Tracheophyta</taxon>
        <taxon>Spermatophyta</taxon>
        <taxon>Magnoliopsida</taxon>
        <taxon>eudicotyledons</taxon>
        <taxon>Gunneridae</taxon>
        <taxon>Pentapetalae</taxon>
        <taxon>rosids</taxon>
        <taxon>malvids</taxon>
        <taxon>Myrtales</taxon>
        <taxon>Myrtaceae</taxon>
        <taxon>Myrtoideae</taxon>
        <taxon>Eucalypteae</taxon>
        <taxon>Eucalyptus</taxon>
    </lineage>
</organism>
<dbReference type="Gene3D" id="1.20.1280.50">
    <property type="match status" value="1"/>
</dbReference>
<accession>A0ABD3IN37</accession>
<dbReference type="InterPro" id="IPR001810">
    <property type="entry name" value="F-box_dom"/>
</dbReference>
<evidence type="ECO:0000313" key="2">
    <source>
        <dbReference type="EMBL" id="KAL3715431.1"/>
    </source>
</evidence>
<dbReference type="InterPro" id="IPR036047">
    <property type="entry name" value="F-box-like_dom_sf"/>
</dbReference>
<evidence type="ECO:0000259" key="1">
    <source>
        <dbReference type="PROSITE" id="PS50181"/>
    </source>
</evidence>
<comment type="caution">
    <text evidence="2">The sequence shown here is derived from an EMBL/GenBank/DDBJ whole genome shotgun (WGS) entry which is preliminary data.</text>
</comment>